<dbReference type="NCBIfam" id="TIGR02937">
    <property type="entry name" value="sigma70-ECF"/>
    <property type="match status" value="1"/>
</dbReference>
<dbReference type="InterPro" id="IPR007627">
    <property type="entry name" value="RNA_pol_sigma70_r2"/>
</dbReference>
<dbReference type="Pfam" id="PF08281">
    <property type="entry name" value="Sigma70_r4_2"/>
    <property type="match status" value="1"/>
</dbReference>
<dbReference type="RefSeq" id="WP_210352930.1">
    <property type="nucleotide sequence ID" value="NZ_JAEQMU010000001.1"/>
</dbReference>
<dbReference type="SUPFAM" id="SSF88946">
    <property type="entry name" value="Sigma2 domain of RNA polymerase sigma factors"/>
    <property type="match status" value="1"/>
</dbReference>
<dbReference type="PANTHER" id="PTHR43133">
    <property type="entry name" value="RNA POLYMERASE ECF-TYPE SIGMA FACTO"/>
    <property type="match status" value="1"/>
</dbReference>
<comment type="caution">
    <text evidence="7">The sequence shown here is derived from an EMBL/GenBank/DDBJ whole genome shotgun (WGS) entry which is preliminary data.</text>
</comment>
<evidence type="ECO:0000259" key="5">
    <source>
        <dbReference type="Pfam" id="PF04542"/>
    </source>
</evidence>
<evidence type="ECO:0000256" key="3">
    <source>
        <dbReference type="ARBA" id="ARBA00023082"/>
    </source>
</evidence>
<dbReference type="InterPro" id="IPR014284">
    <property type="entry name" value="RNA_pol_sigma-70_dom"/>
</dbReference>
<gene>
    <name evidence="7" type="ORF">ACFSQW_08975</name>
</gene>
<evidence type="ECO:0000256" key="4">
    <source>
        <dbReference type="ARBA" id="ARBA00023163"/>
    </source>
</evidence>
<keyword evidence="2" id="KW-0805">Transcription regulation</keyword>
<comment type="similarity">
    <text evidence="1">Belongs to the sigma-70 factor family. ECF subfamily.</text>
</comment>
<evidence type="ECO:0000259" key="6">
    <source>
        <dbReference type="Pfam" id="PF08281"/>
    </source>
</evidence>
<dbReference type="InterPro" id="IPR014327">
    <property type="entry name" value="RNA_pol_sigma70_bacteroid"/>
</dbReference>
<sequence length="200" mass="23176">MSQRTSSTLLSNEDQLLARVASGDQHAFKEVYEFYFSRTYNFAFYVLHDREAAQEIVQEVMLHIWQMGPQLTGIRSLEAYLKTLAKRKAIDQLRRIALERKISTDQGLQWQDSHNDTVEGIILKNTRAILERGIAQLPPQQKAVYQLCQQQGLKYEEAAQRLNIAPATVHRHMKLALKSLRLYVSQHTNITILLIILRLF</sequence>
<dbReference type="InterPro" id="IPR013325">
    <property type="entry name" value="RNA_pol_sigma_r2"/>
</dbReference>
<dbReference type="InterPro" id="IPR036388">
    <property type="entry name" value="WH-like_DNA-bd_sf"/>
</dbReference>
<dbReference type="Gene3D" id="1.10.1740.10">
    <property type="match status" value="1"/>
</dbReference>
<dbReference type="Gene3D" id="1.10.10.10">
    <property type="entry name" value="Winged helix-like DNA-binding domain superfamily/Winged helix DNA-binding domain"/>
    <property type="match status" value="1"/>
</dbReference>
<dbReference type="InterPro" id="IPR013324">
    <property type="entry name" value="RNA_pol_sigma_r3/r4-like"/>
</dbReference>
<dbReference type="CDD" id="cd06171">
    <property type="entry name" value="Sigma70_r4"/>
    <property type="match status" value="1"/>
</dbReference>
<keyword evidence="8" id="KW-1185">Reference proteome</keyword>
<evidence type="ECO:0000256" key="1">
    <source>
        <dbReference type="ARBA" id="ARBA00010641"/>
    </source>
</evidence>
<feature type="domain" description="RNA polymerase sigma factor 70 region 4 type 2" evidence="6">
    <location>
        <begin position="129"/>
        <end position="180"/>
    </location>
</feature>
<keyword evidence="4" id="KW-0804">Transcription</keyword>
<dbReference type="NCBIfam" id="TIGR02985">
    <property type="entry name" value="Sig70_bacteroi1"/>
    <property type="match status" value="1"/>
</dbReference>
<evidence type="ECO:0000256" key="2">
    <source>
        <dbReference type="ARBA" id="ARBA00023015"/>
    </source>
</evidence>
<dbReference type="PANTHER" id="PTHR43133:SF46">
    <property type="entry name" value="RNA POLYMERASE SIGMA-70 FACTOR ECF SUBFAMILY"/>
    <property type="match status" value="1"/>
</dbReference>
<reference evidence="8" key="1">
    <citation type="journal article" date="2019" name="Int. J. Syst. Evol. Microbiol.">
        <title>The Global Catalogue of Microorganisms (GCM) 10K type strain sequencing project: providing services to taxonomists for standard genome sequencing and annotation.</title>
        <authorList>
            <consortium name="The Broad Institute Genomics Platform"/>
            <consortium name="The Broad Institute Genome Sequencing Center for Infectious Disease"/>
            <person name="Wu L."/>
            <person name="Ma J."/>
        </authorList>
    </citation>
    <scope>NUCLEOTIDE SEQUENCE [LARGE SCALE GENOMIC DNA]</scope>
    <source>
        <strain evidence="8">KCTC 52298</strain>
    </source>
</reference>
<dbReference type="InterPro" id="IPR039425">
    <property type="entry name" value="RNA_pol_sigma-70-like"/>
</dbReference>
<accession>A0ABW5L0V5</accession>
<proteinExistence type="inferred from homology"/>
<protein>
    <submittedName>
        <fullName evidence="7">RNA polymerase sigma-70 factor</fullName>
    </submittedName>
</protein>
<name>A0ABW5L0V5_9SPHI</name>
<dbReference type="InterPro" id="IPR013249">
    <property type="entry name" value="RNA_pol_sigma70_r4_t2"/>
</dbReference>
<evidence type="ECO:0000313" key="7">
    <source>
        <dbReference type="EMBL" id="MFD2554521.1"/>
    </source>
</evidence>
<feature type="domain" description="RNA polymerase sigma-70 region 2" evidence="5">
    <location>
        <begin position="35"/>
        <end position="95"/>
    </location>
</feature>
<dbReference type="EMBL" id="JBHULD010000014">
    <property type="protein sequence ID" value="MFD2554521.1"/>
    <property type="molecule type" value="Genomic_DNA"/>
</dbReference>
<dbReference type="Proteomes" id="UP001597440">
    <property type="component" value="Unassembled WGS sequence"/>
</dbReference>
<dbReference type="SUPFAM" id="SSF88659">
    <property type="entry name" value="Sigma3 and sigma4 domains of RNA polymerase sigma factors"/>
    <property type="match status" value="1"/>
</dbReference>
<keyword evidence="3" id="KW-0731">Sigma factor</keyword>
<evidence type="ECO:0000313" key="8">
    <source>
        <dbReference type="Proteomes" id="UP001597440"/>
    </source>
</evidence>
<organism evidence="7 8">
    <name type="scientific">Sphingobacterium tabacisoli</name>
    <dbReference type="NCBI Taxonomy" id="2044855"/>
    <lineage>
        <taxon>Bacteria</taxon>
        <taxon>Pseudomonadati</taxon>
        <taxon>Bacteroidota</taxon>
        <taxon>Sphingobacteriia</taxon>
        <taxon>Sphingobacteriales</taxon>
        <taxon>Sphingobacteriaceae</taxon>
        <taxon>Sphingobacterium</taxon>
    </lineage>
</organism>
<dbReference type="Pfam" id="PF04542">
    <property type="entry name" value="Sigma70_r2"/>
    <property type="match status" value="1"/>
</dbReference>